<gene>
    <name evidence="7" type="ORF">BJBARM4_0107</name>
</gene>
<evidence type="ECO:0000256" key="1">
    <source>
        <dbReference type="ARBA" id="ARBA00009451"/>
    </source>
</evidence>
<name>D2EEG7_PARA4</name>
<dbReference type="SUPFAM" id="SSF54843">
    <property type="entry name" value="Ribosomal protein L22"/>
    <property type="match status" value="1"/>
</dbReference>
<dbReference type="AlphaFoldDB" id="D2EEG7"/>
<dbReference type="InterPro" id="IPR001063">
    <property type="entry name" value="Ribosomal_uL22"/>
</dbReference>
<evidence type="ECO:0000256" key="5">
    <source>
        <dbReference type="RuleBase" id="RU004007"/>
    </source>
</evidence>
<protein>
    <recommendedName>
        <fullName evidence="5">50S ribosomal protein L22</fullName>
    </recommendedName>
</protein>
<dbReference type="Pfam" id="PF00237">
    <property type="entry name" value="Ribosomal_L22"/>
    <property type="match status" value="1"/>
</dbReference>
<dbReference type="EMBL" id="GG730040">
    <property type="protein sequence ID" value="EEZ93185.1"/>
    <property type="molecule type" value="Genomic_DNA"/>
</dbReference>
<comment type="function">
    <text evidence="5">This protein binds specifically to 23S rRNA. It makes multiple contacts with different domains of the 23S rRNA in the assembled 50S subunit and ribosome.</text>
</comment>
<dbReference type="GO" id="GO:0003735">
    <property type="term" value="F:structural constituent of ribosome"/>
    <property type="evidence" value="ECO:0007669"/>
    <property type="project" value="InterPro"/>
</dbReference>
<organism evidence="7 8">
    <name type="scientific">Candidatus Parvarchaeum acidiphilum ARMAN-4</name>
    <dbReference type="NCBI Taxonomy" id="662760"/>
    <lineage>
        <taxon>Archaea</taxon>
        <taxon>Candidatus Parvarchaeota</taxon>
        <taxon>Candidatus Parvarchaeum</taxon>
    </lineage>
</organism>
<accession>D2EEG7</accession>
<dbReference type="Proteomes" id="UP000009375">
    <property type="component" value="Unassembled WGS sequence"/>
</dbReference>
<evidence type="ECO:0000256" key="2">
    <source>
        <dbReference type="ARBA" id="ARBA00022980"/>
    </source>
</evidence>
<dbReference type="PANTHER" id="PTHR11593">
    <property type="entry name" value="60S RIBOSOMAL PROTEIN L17"/>
    <property type="match status" value="1"/>
</dbReference>
<feature type="region of interest" description="Disordered" evidence="6">
    <location>
        <begin position="135"/>
        <end position="193"/>
    </location>
</feature>
<comment type="similarity">
    <text evidence="1 4">Belongs to the universal ribosomal protein uL22 family.</text>
</comment>
<keyword evidence="3 4" id="KW-0687">Ribonucleoprotein</keyword>
<keyword evidence="5" id="KW-0694">RNA-binding</keyword>
<evidence type="ECO:0000256" key="4">
    <source>
        <dbReference type="RuleBase" id="RU004005"/>
    </source>
</evidence>
<proteinExistence type="inferred from homology"/>
<evidence type="ECO:0000256" key="3">
    <source>
        <dbReference type="ARBA" id="ARBA00023274"/>
    </source>
</evidence>
<dbReference type="GO" id="GO:0002181">
    <property type="term" value="P:cytoplasmic translation"/>
    <property type="evidence" value="ECO:0007669"/>
    <property type="project" value="TreeGrafter"/>
</dbReference>
<dbReference type="Gene3D" id="3.90.470.10">
    <property type="entry name" value="Ribosomal protein L22/L17"/>
    <property type="match status" value="1"/>
</dbReference>
<dbReference type="InterPro" id="IPR005721">
    <property type="entry name" value="Ribosomal_uL22_euk/arc"/>
</dbReference>
<dbReference type="GO" id="GO:0019843">
    <property type="term" value="F:rRNA binding"/>
    <property type="evidence" value="ECO:0007669"/>
    <property type="project" value="UniProtKB-KW"/>
</dbReference>
<dbReference type="InterPro" id="IPR036394">
    <property type="entry name" value="Ribosomal_uL22_sf"/>
</dbReference>
<reference evidence="7 8" key="1">
    <citation type="journal article" date="2010" name="Proc. Natl. Acad. Sci. U.S.A.">
        <title>Enigmatic, ultrasmall, uncultivated Archaea.</title>
        <authorList>
            <person name="Baker B.J."/>
            <person name="Comolli L.R."/>
            <person name="Dick G.J."/>
            <person name="Hauser L.J."/>
            <person name="Hyatt D."/>
            <person name="Dill B.D."/>
            <person name="Land M.L."/>
            <person name="Verberkmoes N.C."/>
            <person name="Hettich R.L."/>
            <person name="Banfield J.F."/>
        </authorList>
    </citation>
    <scope>NUCLEOTIDE SEQUENCE [LARGE SCALE GENOMIC DNA]</scope>
</reference>
<evidence type="ECO:0000256" key="6">
    <source>
        <dbReference type="SAM" id="MobiDB-lite"/>
    </source>
</evidence>
<evidence type="ECO:0000313" key="7">
    <source>
        <dbReference type="EMBL" id="EEZ93185.1"/>
    </source>
</evidence>
<sequence length="193" mass="21970">MITKLQVKREGMPISVKHTHEIIEAVKGKEISKATTFLKKVLLKEEYVPFRKYPSKGHKHGVPAGYPQKATKQVISMLQELKANAKNMGFDDSKIVISSYALGRGGYPRFSSGTVYRHGKRTNLTIYSMIDQERKMPQKKAAVEKKTEEDVEKKETSTEVKNDNPEKIEEKTDKVEEQQTNKSVESNDLKAEK</sequence>
<keyword evidence="5" id="KW-0699">rRNA-binding</keyword>
<evidence type="ECO:0000313" key="8">
    <source>
        <dbReference type="Proteomes" id="UP000009375"/>
    </source>
</evidence>
<dbReference type="PANTHER" id="PTHR11593:SF10">
    <property type="entry name" value="60S RIBOSOMAL PROTEIN L17"/>
    <property type="match status" value="1"/>
</dbReference>
<dbReference type="GO" id="GO:0022625">
    <property type="term" value="C:cytosolic large ribosomal subunit"/>
    <property type="evidence" value="ECO:0007669"/>
    <property type="project" value="TreeGrafter"/>
</dbReference>
<keyword evidence="2 4" id="KW-0689">Ribosomal protein</keyword>
<comment type="subunit">
    <text evidence="5">Part of the 50S ribosomal subunit.</text>
</comment>